<reference evidence="2 3" key="1">
    <citation type="submission" date="2023-07" db="EMBL/GenBank/DDBJ databases">
        <title>Sequencing the genomes of 1000 actinobacteria strains.</title>
        <authorList>
            <person name="Klenk H.-P."/>
        </authorList>
    </citation>
    <scope>NUCLEOTIDE SEQUENCE [LARGE SCALE GENOMIC DNA]</scope>
    <source>
        <strain evidence="2 3">DSM 17163</strain>
    </source>
</reference>
<organism evidence="2 3">
    <name type="scientific">Trueperella bonasi</name>
    <dbReference type="NCBI Taxonomy" id="312286"/>
    <lineage>
        <taxon>Bacteria</taxon>
        <taxon>Bacillati</taxon>
        <taxon>Actinomycetota</taxon>
        <taxon>Actinomycetes</taxon>
        <taxon>Actinomycetales</taxon>
        <taxon>Actinomycetaceae</taxon>
        <taxon>Trueperella</taxon>
    </lineage>
</organism>
<comment type="caution">
    <text evidence="2">The sequence shown here is derived from an EMBL/GenBank/DDBJ whole genome shotgun (WGS) entry which is preliminary data.</text>
</comment>
<feature type="transmembrane region" description="Helical" evidence="1">
    <location>
        <begin position="388"/>
        <end position="408"/>
    </location>
</feature>
<feature type="transmembrane region" description="Helical" evidence="1">
    <location>
        <begin position="459"/>
        <end position="481"/>
    </location>
</feature>
<evidence type="ECO:0008006" key="4">
    <source>
        <dbReference type="Google" id="ProtNLM"/>
    </source>
</evidence>
<dbReference type="PANTHER" id="PTHR38454">
    <property type="entry name" value="INTEGRAL MEMBRANE PROTEIN-RELATED"/>
    <property type="match status" value="1"/>
</dbReference>
<feature type="transmembrane region" description="Helical" evidence="1">
    <location>
        <begin position="197"/>
        <end position="215"/>
    </location>
</feature>
<name>A0ABT9NF43_9ACTO</name>
<proteinExistence type="predicted"/>
<accession>A0ABT9NF43</accession>
<dbReference type="Proteomes" id="UP001243212">
    <property type="component" value="Unassembled WGS sequence"/>
</dbReference>
<keyword evidence="3" id="KW-1185">Reference proteome</keyword>
<gene>
    <name evidence="2" type="ORF">J2S70_000597</name>
</gene>
<keyword evidence="1" id="KW-0812">Transmembrane</keyword>
<dbReference type="Pfam" id="PF09586">
    <property type="entry name" value="YfhO"/>
    <property type="match status" value="1"/>
</dbReference>
<feature type="transmembrane region" description="Helical" evidence="1">
    <location>
        <begin position="493"/>
        <end position="515"/>
    </location>
</feature>
<feature type="transmembrane region" description="Helical" evidence="1">
    <location>
        <begin position="47"/>
        <end position="64"/>
    </location>
</feature>
<feature type="transmembrane region" description="Helical" evidence="1">
    <location>
        <begin position="359"/>
        <end position="382"/>
    </location>
</feature>
<dbReference type="EMBL" id="JAUSQX010000001">
    <property type="protein sequence ID" value="MDP9806015.1"/>
    <property type="molecule type" value="Genomic_DNA"/>
</dbReference>
<sequence>MIEMNRLENESALELCGAEQRQGKNSMNQVHTLDALASKRDLRFHPVTLFFTSFLATFALHLFVRWRSNVVPFLGKSGAIGDFATQYLPFYSRFREVIVDGNMSGFTFSWDLGLGLPALPDYATYLGGPWTFLIALFPQNQILLGMTIIIILRASLAAGVMRLLIMRLRRGLTGAIPLALSVSYGASSWIFEQGYVSLQWLDVLYGVPLLFLAVLEMRKPHPRWIWAGLAVGLVWWSNYYVAYMASLVAGLFCIVLAIGIDKPRQAVRNVSRFVFVGLLGVLLTAPTFIPVLRSLSMGVGLESPESLTPPPLGDVARRFLPFTYDIYATPIVYVGILAILLACAFLLTRDLSLRFKMAWLGGSIFLLLSLVMKPLLLVWNIFQFPHGSAYRWTFVVTAWLVVTAALAVESKGGPAIGGKDRLETKGISVAKIGAVLAGVLLIVLVVGKPTVSEHLQQGYAGRIVLYSGIIAAALIVVHMCAQRFGTPAKLGRASASALILVTTVAEIGGTGVFAAHNFRNGFFREAPFSSASEAQIYQHVAREVSQSWPQHRYGKRIVDDEKWWLSDNMSARYHYPGTDYYSTTATSEYVDAVTGIGFLHGSGGRFTYMPHDSLVAGIVAAAGVGELPVYPMVRVQADSANPEEGTVPSIYERRAALANAPAVYNFPDIDLEGERISEPVKVEEGQTYEIITHCKPRTIVFAAPVNYSVTPSADLPVSMSALEGVEKSTIGILGESGRALDDSQRFGMTLGESQVLGETLHVGCLDIDALQAAYESLTVPADLDISPGRVSASFDSPTSGRLVVATPAVEGWQCDADGHRSDIDPLSGFLSTKITDATSIDCTFEQPGLRVGVLLGLASLGALSALTWHSRIRIKDTHEA</sequence>
<feature type="transmembrane region" description="Helical" evidence="1">
    <location>
        <begin position="273"/>
        <end position="292"/>
    </location>
</feature>
<feature type="transmembrane region" description="Helical" evidence="1">
    <location>
        <begin position="172"/>
        <end position="191"/>
    </location>
</feature>
<feature type="transmembrane region" description="Helical" evidence="1">
    <location>
        <begin position="326"/>
        <end position="347"/>
    </location>
</feature>
<dbReference type="InterPro" id="IPR018580">
    <property type="entry name" value="Uncharacterised_YfhO"/>
</dbReference>
<feature type="transmembrane region" description="Helical" evidence="1">
    <location>
        <begin position="429"/>
        <end position="447"/>
    </location>
</feature>
<evidence type="ECO:0000313" key="3">
    <source>
        <dbReference type="Proteomes" id="UP001243212"/>
    </source>
</evidence>
<evidence type="ECO:0000256" key="1">
    <source>
        <dbReference type="SAM" id="Phobius"/>
    </source>
</evidence>
<keyword evidence="1" id="KW-1133">Transmembrane helix</keyword>
<dbReference type="PANTHER" id="PTHR38454:SF1">
    <property type="entry name" value="INTEGRAL MEMBRANE PROTEIN"/>
    <property type="match status" value="1"/>
</dbReference>
<evidence type="ECO:0000313" key="2">
    <source>
        <dbReference type="EMBL" id="MDP9806015.1"/>
    </source>
</evidence>
<feature type="transmembrane region" description="Helical" evidence="1">
    <location>
        <begin position="243"/>
        <end position="261"/>
    </location>
</feature>
<feature type="transmembrane region" description="Helical" evidence="1">
    <location>
        <begin position="222"/>
        <end position="237"/>
    </location>
</feature>
<protein>
    <recommendedName>
        <fullName evidence="4">YfhO family protein</fullName>
    </recommendedName>
</protein>
<keyword evidence="1" id="KW-0472">Membrane</keyword>